<reference evidence="1 2" key="1">
    <citation type="submission" date="2019-08" db="EMBL/GenBank/DDBJ databases">
        <authorList>
            <person name="Duncan S."/>
            <person name="Walker A."/>
        </authorList>
    </citation>
    <scope>NUCLEOTIDE SEQUENCE [LARGE SCALE GENOMIC DNA]</scope>
    <source>
        <strain evidence="1 2">L2-21</strain>
    </source>
</reference>
<dbReference type="EMBL" id="VSTG01000001">
    <property type="protein sequence ID" value="TYL60096.1"/>
    <property type="molecule type" value="Genomic_DNA"/>
</dbReference>
<evidence type="ECO:0000313" key="2">
    <source>
        <dbReference type="Proteomes" id="UP000324325"/>
    </source>
</evidence>
<dbReference type="InterPro" id="IPR036388">
    <property type="entry name" value="WH-like_DNA-bd_sf"/>
</dbReference>
<dbReference type="AlphaFoldDB" id="A0A5S4W198"/>
<proteinExistence type="predicted"/>
<evidence type="ECO:0000313" key="1">
    <source>
        <dbReference type="EMBL" id="TYL60096.1"/>
    </source>
</evidence>
<evidence type="ECO:0008006" key="3">
    <source>
        <dbReference type="Google" id="ProtNLM"/>
    </source>
</evidence>
<name>A0A5S4W198_9FIRM</name>
<comment type="caution">
    <text evidence="1">The sequence shown here is derived from an EMBL/GenBank/DDBJ whole genome shotgun (WGS) entry which is preliminary data.</text>
</comment>
<dbReference type="InterPro" id="IPR036390">
    <property type="entry name" value="WH_DNA-bd_sf"/>
</dbReference>
<reference evidence="1 2" key="2">
    <citation type="submission" date="2019-09" db="EMBL/GenBank/DDBJ databases">
        <title>Strain-level analysis of Eubacterium rectale using genomes from metagenomes.</title>
        <authorList>
            <person name="Karcher N."/>
            <person name="Segata N."/>
        </authorList>
    </citation>
    <scope>NUCLEOTIDE SEQUENCE [LARGE SCALE GENOMIC DNA]</scope>
    <source>
        <strain evidence="1 2">L2-21</strain>
    </source>
</reference>
<organism evidence="1 2">
    <name type="scientific">Agathobacter rectalis</name>
    <dbReference type="NCBI Taxonomy" id="39491"/>
    <lineage>
        <taxon>Bacteria</taxon>
        <taxon>Bacillati</taxon>
        <taxon>Bacillota</taxon>
        <taxon>Clostridia</taxon>
        <taxon>Lachnospirales</taxon>
        <taxon>Lachnospiraceae</taxon>
        <taxon>Agathobacter</taxon>
    </lineage>
</organism>
<gene>
    <name evidence="1" type="ORF">FYL37_00390</name>
</gene>
<sequence>MNRLGFLVLSILKANGATNKLCSMSVREITDTEEDCGYKENTIFKKIKEFEQSGYICRGLKEGRADTFFITPEGCEFLERAKNESK</sequence>
<accession>A0A5S4W198</accession>
<dbReference type="Gene3D" id="1.10.10.10">
    <property type="entry name" value="Winged helix-like DNA-binding domain superfamily/Winged helix DNA-binding domain"/>
    <property type="match status" value="1"/>
</dbReference>
<dbReference type="RefSeq" id="WP_148884683.1">
    <property type="nucleotide sequence ID" value="NZ_VSTG01000001.1"/>
</dbReference>
<dbReference type="SUPFAM" id="SSF46785">
    <property type="entry name" value="Winged helix' DNA-binding domain"/>
    <property type="match status" value="1"/>
</dbReference>
<dbReference type="Proteomes" id="UP000324325">
    <property type="component" value="Unassembled WGS sequence"/>
</dbReference>
<protein>
    <recommendedName>
        <fullName evidence="3">MarR family transcriptional regulator</fullName>
    </recommendedName>
</protein>